<reference evidence="2" key="2">
    <citation type="submission" date="2011-02" db="EMBL/GenBank/DDBJ databases">
        <title>The complete genome of Pedobacter saltans DSM 12145.</title>
        <authorList>
            <consortium name="US DOE Joint Genome Institute (JGI-PGF)"/>
            <person name="Lucas S."/>
            <person name="Copeland A."/>
            <person name="Lapidus A."/>
            <person name="Bruce D."/>
            <person name="Goodwin L."/>
            <person name="Pitluck S."/>
            <person name="Kyrpides N."/>
            <person name="Mavromatis K."/>
            <person name="Pagani I."/>
            <person name="Ivanova N."/>
            <person name="Ovchinnikova G."/>
            <person name="Lu M."/>
            <person name="Detter J.C."/>
            <person name="Han C."/>
            <person name="Land M."/>
            <person name="Hauser L."/>
            <person name="Markowitz V."/>
            <person name="Cheng J.-F."/>
            <person name="Hugenholtz P."/>
            <person name="Woyke T."/>
            <person name="Wu D."/>
            <person name="Tindall B."/>
            <person name="Pomrenke H.G."/>
            <person name="Brambilla E."/>
            <person name="Klenk H.-P."/>
            <person name="Eisen J.A."/>
        </authorList>
    </citation>
    <scope>NUCLEOTIDE SEQUENCE [LARGE SCALE GENOMIC DNA]</scope>
    <source>
        <strain evidence="2">ATCC 51119 / DSM 12145 / JCM 21818 / LMG 10337 / NBRC 100064 / NCIMB 13643</strain>
    </source>
</reference>
<dbReference type="AlphaFoldDB" id="F0S6N0"/>
<name>F0S6N0_PSESL</name>
<accession>F0S6N0</accession>
<organism evidence="1 2">
    <name type="scientific">Pseudopedobacter saltans (strain ATCC 51119 / DSM 12145 / JCM 21818 / CCUG 39354 / LMG 10337 / NBRC 100064 / NCIMB 13643)</name>
    <name type="common">Pedobacter saltans</name>
    <dbReference type="NCBI Taxonomy" id="762903"/>
    <lineage>
        <taxon>Bacteria</taxon>
        <taxon>Pseudomonadati</taxon>
        <taxon>Bacteroidota</taxon>
        <taxon>Sphingobacteriia</taxon>
        <taxon>Sphingobacteriales</taxon>
        <taxon>Sphingobacteriaceae</taxon>
        <taxon>Pseudopedobacter</taxon>
    </lineage>
</organism>
<reference evidence="1 2" key="1">
    <citation type="journal article" date="2011" name="Stand. Genomic Sci.">
        <title>Complete genome sequence of the gliding, heparinolytic Pedobacter saltans type strain (113).</title>
        <authorList>
            <person name="Liolios K."/>
            <person name="Sikorski J."/>
            <person name="Lu M."/>
            <person name="Nolan M."/>
            <person name="Lapidus A."/>
            <person name="Lucas S."/>
            <person name="Hammon N."/>
            <person name="Deshpande S."/>
            <person name="Cheng J.F."/>
            <person name="Tapia R."/>
            <person name="Han C."/>
            <person name="Goodwin L."/>
            <person name="Pitluck S."/>
            <person name="Huntemann M."/>
            <person name="Ivanova N."/>
            <person name="Pagani I."/>
            <person name="Mavromatis K."/>
            <person name="Ovchinikova G."/>
            <person name="Pati A."/>
            <person name="Chen A."/>
            <person name="Palaniappan K."/>
            <person name="Land M."/>
            <person name="Hauser L."/>
            <person name="Brambilla E.M."/>
            <person name="Kotsyurbenko O."/>
            <person name="Rohde M."/>
            <person name="Tindall B.J."/>
            <person name="Abt B."/>
            <person name="Goker M."/>
            <person name="Detter J.C."/>
            <person name="Woyke T."/>
            <person name="Bristow J."/>
            <person name="Eisen J.A."/>
            <person name="Markowitz V."/>
            <person name="Hugenholtz P."/>
            <person name="Klenk H.P."/>
            <person name="Kyrpides N.C."/>
        </authorList>
    </citation>
    <scope>NUCLEOTIDE SEQUENCE [LARGE SCALE GENOMIC DNA]</scope>
    <source>
        <strain evidence="2">ATCC 51119 / DSM 12145 / JCM 21818 / LMG 10337 / NBRC 100064 / NCIMB 13643</strain>
    </source>
</reference>
<gene>
    <name evidence="1" type="ordered locus">Pedsa_0525</name>
</gene>
<dbReference type="Proteomes" id="UP000000310">
    <property type="component" value="Chromosome"/>
</dbReference>
<sequence length="112" mass="13014">MSKLKDYGFALVKQKFSEGEVQSRIVQQVPEGSNSVLNFINRLDKHETESFIFDLERCLNSNSNVDEGFFSDSVEDIDIFYQYPNVNIDNILLIPMSDMKMILVEWLNFAYS</sequence>
<proteinExistence type="predicted"/>
<dbReference type="OrthoDB" id="8702693at2"/>
<evidence type="ECO:0000313" key="2">
    <source>
        <dbReference type="Proteomes" id="UP000000310"/>
    </source>
</evidence>
<evidence type="ECO:0000313" key="1">
    <source>
        <dbReference type="EMBL" id="ADY51106.1"/>
    </source>
</evidence>
<keyword evidence="2" id="KW-1185">Reference proteome</keyword>
<dbReference type="RefSeq" id="WP_013631609.1">
    <property type="nucleotide sequence ID" value="NC_015177.1"/>
</dbReference>
<dbReference type="HOGENOM" id="CLU_2143708_0_0_10"/>
<protein>
    <submittedName>
        <fullName evidence="1">Uncharacterized protein</fullName>
    </submittedName>
</protein>
<dbReference type="KEGG" id="psn:Pedsa_0525"/>
<dbReference type="EMBL" id="CP002545">
    <property type="protein sequence ID" value="ADY51106.1"/>
    <property type="molecule type" value="Genomic_DNA"/>
</dbReference>